<sequence>MFNGDILKQLRLLYGMTRKELATKLDITEQAVWQFEKNETSPKASVKQKMTNLFGVRSDYFFQMNSISNFDMTSVAFRNEAENTRKATDIQEAYLNTLDRLVIYLESMVTIPNQKNYRFSRYYFSKRPRHC</sequence>
<dbReference type="Proteomes" id="UP000005955">
    <property type="component" value="Unassembled WGS sequence"/>
</dbReference>
<evidence type="ECO:0000313" key="2">
    <source>
        <dbReference type="EMBL" id="EGF12361.1"/>
    </source>
</evidence>
<evidence type="ECO:0000313" key="3">
    <source>
        <dbReference type="Proteomes" id="UP000005955"/>
    </source>
</evidence>
<dbReference type="PROSITE" id="PS50943">
    <property type="entry name" value="HTH_CROC1"/>
    <property type="match status" value="1"/>
</dbReference>
<comment type="caution">
    <text evidence="2">The sequence shown here is derived from an EMBL/GenBank/DDBJ whole genome shotgun (WGS) entry which is preliminary data.</text>
</comment>
<protein>
    <submittedName>
        <fullName evidence="2">Transcriptional regulator</fullName>
    </submittedName>
</protein>
<dbReference type="Pfam" id="PF01381">
    <property type="entry name" value="HTH_3"/>
    <property type="match status" value="1"/>
</dbReference>
<dbReference type="SUPFAM" id="SSF47413">
    <property type="entry name" value="lambda repressor-like DNA-binding domains"/>
    <property type="match status" value="1"/>
</dbReference>
<accession>F2CB04</accession>
<dbReference type="EMBL" id="AFBD01000014">
    <property type="protein sequence ID" value="EGF12361.1"/>
    <property type="molecule type" value="Genomic_DNA"/>
</dbReference>
<dbReference type="HOGENOM" id="CLU_128780_0_0_9"/>
<organism evidence="2 3">
    <name type="scientific">Streptococcus sanguinis SK330</name>
    <dbReference type="NCBI Taxonomy" id="888813"/>
    <lineage>
        <taxon>Bacteria</taxon>
        <taxon>Bacillati</taxon>
        <taxon>Bacillota</taxon>
        <taxon>Bacilli</taxon>
        <taxon>Lactobacillales</taxon>
        <taxon>Streptococcaceae</taxon>
        <taxon>Streptococcus</taxon>
    </lineage>
</organism>
<dbReference type="GO" id="GO:0003677">
    <property type="term" value="F:DNA binding"/>
    <property type="evidence" value="ECO:0007669"/>
    <property type="project" value="InterPro"/>
</dbReference>
<dbReference type="AlphaFoldDB" id="F2CB04"/>
<dbReference type="InterPro" id="IPR010982">
    <property type="entry name" value="Lambda_DNA-bd_dom_sf"/>
</dbReference>
<feature type="domain" description="HTH cro/C1-type" evidence="1">
    <location>
        <begin position="7"/>
        <end position="61"/>
    </location>
</feature>
<dbReference type="CDD" id="cd00093">
    <property type="entry name" value="HTH_XRE"/>
    <property type="match status" value="1"/>
</dbReference>
<name>F2CB04_STRSA</name>
<gene>
    <name evidence="2" type="ORF">HMPREF9386_2370</name>
</gene>
<dbReference type="SMART" id="SM00530">
    <property type="entry name" value="HTH_XRE"/>
    <property type="match status" value="1"/>
</dbReference>
<evidence type="ECO:0000259" key="1">
    <source>
        <dbReference type="PROSITE" id="PS50943"/>
    </source>
</evidence>
<dbReference type="InterPro" id="IPR001387">
    <property type="entry name" value="Cro/C1-type_HTH"/>
</dbReference>
<dbReference type="PANTHER" id="PTHR43236:SF1">
    <property type="entry name" value="BLL7220 PROTEIN"/>
    <property type="match status" value="1"/>
</dbReference>
<proteinExistence type="predicted"/>
<reference evidence="2 3" key="1">
    <citation type="submission" date="2011-02" db="EMBL/GenBank/DDBJ databases">
        <authorList>
            <person name="Muzny D."/>
            <person name="Qin X."/>
            <person name="Deng J."/>
            <person name="Jiang H."/>
            <person name="Liu Y."/>
            <person name="Qu J."/>
            <person name="Song X.-Z."/>
            <person name="Zhang L."/>
            <person name="Thornton R."/>
            <person name="Coyle M."/>
            <person name="Francisco L."/>
            <person name="Jackson L."/>
            <person name="Javaid M."/>
            <person name="Korchina V."/>
            <person name="Kovar C."/>
            <person name="Mata R."/>
            <person name="Mathew T."/>
            <person name="Ngo R."/>
            <person name="Nguyen L."/>
            <person name="Nguyen N."/>
            <person name="Okwuonu G."/>
            <person name="Ongeri F."/>
            <person name="Pham C."/>
            <person name="Simmons D."/>
            <person name="Wilczek-Boney K."/>
            <person name="Hale W."/>
            <person name="Jakkamsetti A."/>
            <person name="Pham P."/>
            <person name="Ruth R."/>
            <person name="San Lucas F."/>
            <person name="Warren J."/>
            <person name="Zhang J."/>
            <person name="Zhao Z."/>
            <person name="Zhou C."/>
            <person name="Zhu D."/>
            <person name="Lee S."/>
            <person name="Bess C."/>
            <person name="Blankenburg K."/>
            <person name="Forbes L."/>
            <person name="Fu Q."/>
            <person name="Gubbala S."/>
            <person name="Hirani K."/>
            <person name="Jayaseelan J.C."/>
            <person name="Lara F."/>
            <person name="Munidasa M."/>
            <person name="Palculict T."/>
            <person name="Patil S."/>
            <person name="Pu L.-L."/>
            <person name="Saada N."/>
            <person name="Tang L."/>
            <person name="Weissenberger G."/>
            <person name="Zhu Y."/>
            <person name="Hemphill L."/>
            <person name="Shang Y."/>
            <person name="Youmans B."/>
            <person name="Ayvaz T."/>
            <person name="Ross M."/>
            <person name="Santibanez J."/>
            <person name="Aqrawi P."/>
            <person name="Gross S."/>
            <person name="Joshi V."/>
            <person name="Fowler G."/>
            <person name="Nazareth L."/>
            <person name="Reid J."/>
            <person name="Worley K."/>
            <person name="Petrosino J."/>
            <person name="Highlander S."/>
            <person name="Gibbs R."/>
        </authorList>
    </citation>
    <scope>NUCLEOTIDE SEQUENCE [LARGE SCALE GENOMIC DNA]</scope>
    <source>
        <strain evidence="2 3">SK330</strain>
    </source>
</reference>
<dbReference type="Gene3D" id="1.10.260.40">
    <property type="entry name" value="lambda repressor-like DNA-binding domains"/>
    <property type="match status" value="1"/>
</dbReference>
<dbReference type="InterPro" id="IPR052345">
    <property type="entry name" value="Rad_response_metalloprotease"/>
</dbReference>
<dbReference type="PANTHER" id="PTHR43236">
    <property type="entry name" value="ANTITOXIN HIGA1"/>
    <property type="match status" value="1"/>
</dbReference>